<reference evidence="1 2" key="1">
    <citation type="submission" date="2017-04" db="EMBL/GenBank/DDBJ databases">
        <authorList>
            <person name="Afonso C.L."/>
            <person name="Miller P.J."/>
            <person name="Scott M.A."/>
            <person name="Spackman E."/>
            <person name="Goraichik I."/>
            <person name="Dimitrov K.M."/>
            <person name="Suarez D.L."/>
            <person name="Swayne D.E."/>
        </authorList>
    </citation>
    <scope>NUCLEOTIDE SEQUENCE [LARGE SCALE GENOMIC DNA]</scope>
</reference>
<accession>A0A2H4IBG4</accession>
<keyword evidence="2" id="KW-1185">Reference proteome</keyword>
<name>A0A2H4IBG4_9CAUD</name>
<protein>
    <submittedName>
        <fullName evidence="1">Uncharacterized protein</fullName>
    </submittedName>
</protein>
<evidence type="ECO:0000313" key="1">
    <source>
        <dbReference type="EMBL" id="ARW58893.1"/>
    </source>
</evidence>
<proteinExistence type="predicted"/>
<dbReference type="Proteomes" id="UP000240568">
    <property type="component" value="Segment"/>
</dbReference>
<dbReference type="EMBL" id="KY984068">
    <property type="protein sequence ID" value="ARW58893.1"/>
    <property type="molecule type" value="Genomic_DNA"/>
</dbReference>
<organism evidence="1 2">
    <name type="scientific">Erwinia phage vB_EamM_Y3</name>
    <dbReference type="NCBI Taxonomy" id="1983553"/>
    <lineage>
        <taxon>Viruses</taxon>
        <taxon>Duplodnaviria</taxon>
        <taxon>Heunggongvirae</taxon>
        <taxon>Uroviricota</taxon>
        <taxon>Caudoviricetes</taxon>
        <taxon>Sasquatchvirus</taxon>
        <taxon>Sasquatchvirus Y3</taxon>
    </lineage>
</organism>
<evidence type="ECO:0000313" key="2">
    <source>
        <dbReference type="Proteomes" id="UP000240568"/>
    </source>
</evidence>
<sequence>MNVLKTAADFDRALHNAVTLNDTTEIDQFITSITTELNRSDIVLRFVAGDDPANSESNMDLSPTYISAARVANPEEELLTIILPTAHEDYKCDTIDIVGTDLCVSRCKAYIKINDTTIQEVARVIAQTIKRRSPLLKLADADRSIIEMYSAGLISMTELVLDLVSRGIGIRQITTGTTDDPAIEVIVRHGKLYLDLTHDAGQVDEHNWPVLQSVVVLI</sequence>
<gene>
    <name evidence="1" type="ORF">Y3_253</name>
</gene>